<keyword evidence="2" id="KW-1185">Reference proteome</keyword>
<sequence length="215" mass="24149">MLLWISTDDGLLPVAGLSAAGYPALYSDTRCSTKDHIGYPVSSIYSSRSGYVFVHVRAMKCSLYFCGVENPNISRASTTILPPPHVYTTTAISIVTIDEIRVQTISTTHFDNDKQRSWEYNHDHCDDAIHCHCAGCGIRLAMTQAEAEELGNVVEIMDTSMRSFARPTTFQAPRSTRLDFAAQPSLENLSLDQRFHKRSVAQPSYRYNLWLSEYV</sequence>
<dbReference type="AlphaFoldDB" id="A0A9P7Z8F7"/>
<name>A0A9P7Z8F7_9HELO</name>
<accession>A0A9P7Z8F7</accession>
<dbReference type="EMBL" id="MU253770">
    <property type="protein sequence ID" value="KAG9247508.1"/>
    <property type="molecule type" value="Genomic_DNA"/>
</dbReference>
<evidence type="ECO:0000313" key="2">
    <source>
        <dbReference type="Proteomes" id="UP000887226"/>
    </source>
</evidence>
<gene>
    <name evidence="1" type="ORF">BJ878DRAFT_171482</name>
</gene>
<organism evidence="1 2">
    <name type="scientific">Calycina marina</name>
    <dbReference type="NCBI Taxonomy" id="1763456"/>
    <lineage>
        <taxon>Eukaryota</taxon>
        <taxon>Fungi</taxon>
        <taxon>Dikarya</taxon>
        <taxon>Ascomycota</taxon>
        <taxon>Pezizomycotina</taxon>
        <taxon>Leotiomycetes</taxon>
        <taxon>Helotiales</taxon>
        <taxon>Pezizellaceae</taxon>
        <taxon>Calycina</taxon>
    </lineage>
</organism>
<dbReference type="Proteomes" id="UP000887226">
    <property type="component" value="Unassembled WGS sequence"/>
</dbReference>
<reference evidence="1" key="1">
    <citation type="journal article" date="2021" name="IMA Fungus">
        <title>Genomic characterization of three marine fungi, including Emericellopsis atlantica sp. nov. with signatures of a generalist lifestyle and marine biomass degradation.</title>
        <authorList>
            <person name="Hagestad O.C."/>
            <person name="Hou L."/>
            <person name="Andersen J.H."/>
            <person name="Hansen E.H."/>
            <person name="Altermark B."/>
            <person name="Li C."/>
            <person name="Kuhnert E."/>
            <person name="Cox R.J."/>
            <person name="Crous P.W."/>
            <person name="Spatafora J.W."/>
            <person name="Lail K."/>
            <person name="Amirebrahimi M."/>
            <person name="Lipzen A."/>
            <person name="Pangilinan J."/>
            <person name="Andreopoulos W."/>
            <person name="Hayes R.D."/>
            <person name="Ng V."/>
            <person name="Grigoriev I.V."/>
            <person name="Jackson S.A."/>
            <person name="Sutton T.D.S."/>
            <person name="Dobson A.D.W."/>
            <person name="Rama T."/>
        </authorList>
    </citation>
    <scope>NUCLEOTIDE SEQUENCE</scope>
    <source>
        <strain evidence="1">TRa3180A</strain>
    </source>
</reference>
<protein>
    <submittedName>
        <fullName evidence="1">Uncharacterized protein</fullName>
    </submittedName>
</protein>
<proteinExistence type="predicted"/>
<evidence type="ECO:0000313" key="1">
    <source>
        <dbReference type="EMBL" id="KAG9247508.1"/>
    </source>
</evidence>
<comment type="caution">
    <text evidence="1">The sequence shown here is derived from an EMBL/GenBank/DDBJ whole genome shotgun (WGS) entry which is preliminary data.</text>
</comment>